<proteinExistence type="predicted"/>
<accession>A0A9Q9AM12</accession>
<protein>
    <submittedName>
        <fullName evidence="1">Uncharacterized protein</fullName>
    </submittedName>
</protein>
<name>A0A9Q9AM12_9PEZI</name>
<gene>
    <name evidence="1" type="ORF">Slin15195_G052410</name>
</gene>
<reference evidence="1" key="1">
    <citation type="submission" date="2022-06" db="EMBL/GenBank/DDBJ databases">
        <title>Complete genome sequences of two strains of the flax pathogen Septoria linicola.</title>
        <authorList>
            <person name="Lapalu N."/>
            <person name="Simon A."/>
            <person name="Demenou B."/>
            <person name="Paumier D."/>
            <person name="Guillot M.-P."/>
            <person name="Gout L."/>
            <person name="Valade R."/>
        </authorList>
    </citation>
    <scope>NUCLEOTIDE SEQUENCE</scope>
    <source>
        <strain evidence="1">SE15195</strain>
    </source>
</reference>
<evidence type="ECO:0000313" key="1">
    <source>
        <dbReference type="EMBL" id="USW51922.1"/>
    </source>
</evidence>
<organism evidence="1 2">
    <name type="scientific">Septoria linicola</name>
    <dbReference type="NCBI Taxonomy" id="215465"/>
    <lineage>
        <taxon>Eukaryota</taxon>
        <taxon>Fungi</taxon>
        <taxon>Dikarya</taxon>
        <taxon>Ascomycota</taxon>
        <taxon>Pezizomycotina</taxon>
        <taxon>Dothideomycetes</taxon>
        <taxon>Dothideomycetidae</taxon>
        <taxon>Mycosphaerellales</taxon>
        <taxon>Mycosphaerellaceae</taxon>
        <taxon>Septoria</taxon>
    </lineage>
</organism>
<dbReference type="EMBL" id="CP099421">
    <property type="protein sequence ID" value="USW51922.1"/>
    <property type="molecule type" value="Genomic_DNA"/>
</dbReference>
<dbReference type="AlphaFoldDB" id="A0A9Q9AM12"/>
<evidence type="ECO:0000313" key="2">
    <source>
        <dbReference type="Proteomes" id="UP001056384"/>
    </source>
</evidence>
<dbReference type="Proteomes" id="UP001056384">
    <property type="component" value="Chromosome 4"/>
</dbReference>
<keyword evidence="2" id="KW-1185">Reference proteome</keyword>
<sequence>MACEHILRTYGCLHFAFITPETDKLPPKIATADQLWNTHTSKHITTNKPCRRPRCSTLTPRKLRARARHCTDNIEGYLSAAINQYIDLGNRYHIVNPHARAENVSEEKCRLAHHQFGIETRLWEEDPFFTHWLELHNKNNAIQQNIESLDAESIATINHCHSLIGKIEGDLQMLVEGVRELEAYWKWHRDWIKELVKPKKAEERAKILQPMRLFEWVVFEKWSLRTQGLGERFFVDGQEEGEQEIAEDP</sequence>
<dbReference type="OrthoDB" id="3647606at2759"/>